<dbReference type="PANTHER" id="PTHR43499:SF1">
    <property type="entry name" value="ABC TRANSPORTER I FAMILY MEMBER 1"/>
    <property type="match status" value="1"/>
</dbReference>
<evidence type="ECO:0000313" key="9">
    <source>
        <dbReference type="Proteomes" id="UP000838672"/>
    </source>
</evidence>
<sequence>MLDVDALSCQRGDLCLFEHLSFSVHPGELVQIEGANGAGKTTLLRILAGLSQADSGSVRWQGERTSDNRLLFHDALLFLGHQPGLKAQLSAYENLAFYSQCHGHQADVDAIEQALADVGLLGFEHVPAGQLSAGQQRRVSLARLWLSDKPLWILDEPLTAIDKQGVKHLTARFVAHVAAGGSIVMTTHQDLVLPQGEIKRIRLGAS</sequence>
<feature type="domain" description="ABC transporter" evidence="7">
    <location>
        <begin position="2"/>
        <end position="203"/>
    </location>
</feature>
<dbReference type="SMART" id="SM00382">
    <property type="entry name" value="AAA"/>
    <property type="match status" value="1"/>
</dbReference>
<dbReference type="Gene3D" id="3.40.50.300">
    <property type="entry name" value="P-loop containing nucleotide triphosphate hydrolases"/>
    <property type="match status" value="1"/>
</dbReference>
<evidence type="ECO:0000256" key="1">
    <source>
        <dbReference type="ARBA" id="ARBA00022448"/>
    </source>
</evidence>
<evidence type="ECO:0000256" key="2">
    <source>
        <dbReference type="ARBA" id="ARBA00022741"/>
    </source>
</evidence>
<proteinExistence type="predicted"/>
<gene>
    <name evidence="8" type="primary">ccmA</name>
    <name evidence="8" type="ORF">VST7929_01983</name>
</gene>
<dbReference type="PANTHER" id="PTHR43499">
    <property type="entry name" value="ABC TRANSPORTER I FAMILY MEMBER 1"/>
    <property type="match status" value="1"/>
</dbReference>
<reference evidence="8" key="1">
    <citation type="submission" date="2021-11" db="EMBL/GenBank/DDBJ databases">
        <authorList>
            <person name="Rodrigo-Torres L."/>
            <person name="Arahal R. D."/>
            <person name="Lucena T."/>
        </authorList>
    </citation>
    <scope>NUCLEOTIDE SEQUENCE</scope>
    <source>
        <strain evidence="8">CECT 7929</strain>
    </source>
</reference>
<dbReference type="InterPro" id="IPR005895">
    <property type="entry name" value="ABC_transptr_haem_export_CcmA"/>
</dbReference>
<keyword evidence="2" id="KW-0547">Nucleotide-binding</keyword>
<dbReference type="InterPro" id="IPR003593">
    <property type="entry name" value="AAA+_ATPase"/>
</dbReference>
<dbReference type="Proteomes" id="UP000838672">
    <property type="component" value="Unassembled WGS sequence"/>
</dbReference>
<evidence type="ECO:0000256" key="3">
    <source>
        <dbReference type="ARBA" id="ARBA00022748"/>
    </source>
</evidence>
<evidence type="ECO:0000256" key="6">
    <source>
        <dbReference type="ARBA" id="ARBA00023136"/>
    </source>
</evidence>
<keyword evidence="6" id="KW-0472">Membrane</keyword>
<evidence type="ECO:0000259" key="7">
    <source>
        <dbReference type="PROSITE" id="PS50893"/>
    </source>
</evidence>
<keyword evidence="1" id="KW-0813">Transport</keyword>
<dbReference type="GO" id="GO:0005524">
    <property type="term" value="F:ATP binding"/>
    <property type="evidence" value="ECO:0007669"/>
    <property type="project" value="UniProtKB-KW"/>
</dbReference>
<organism evidence="8 9">
    <name type="scientific">Vibrio stylophorae</name>
    <dbReference type="NCBI Taxonomy" id="659351"/>
    <lineage>
        <taxon>Bacteria</taxon>
        <taxon>Pseudomonadati</taxon>
        <taxon>Pseudomonadota</taxon>
        <taxon>Gammaproteobacteria</taxon>
        <taxon>Vibrionales</taxon>
        <taxon>Vibrionaceae</taxon>
        <taxon>Vibrio</taxon>
    </lineage>
</organism>
<keyword evidence="5" id="KW-1278">Translocase</keyword>
<dbReference type="SUPFAM" id="SSF52540">
    <property type="entry name" value="P-loop containing nucleoside triphosphate hydrolases"/>
    <property type="match status" value="1"/>
</dbReference>
<dbReference type="EMBL" id="CAKLDI010000001">
    <property type="protein sequence ID" value="CAH0534082.1"/>
    <property type="molecule type" value="Genomic_DNA"/>
</dbReference>
<protein>
    <submittedName>
        <fullName evidence="8">Cytochrome c biogenesis ATP-binding export protein CcmA</fullName>
    </submittedName>
</protein>
<evidence type="ECO:0000313" key="8">
    <source>
        <dbReference type="EMBL" id="CAH0534082.1"/>
    </source>
</evidence>
<accession>A0ABN8DVL3</accession>
<comment type="caution">
    <text evidence="8">The sequence shown here is derived from an EMBL/GenBank/DDBJ whole genome shotgun (WGS) entry which is preliminary data.</text>
</comment>
<evidence type="ECO:0000256" key="5">
    <source>
        <dbReference type="ARBA" id="ARBA00022967"/>
    </source>
</evidence>
<dbReference type="Pfam" id="PF00005">
    <property type="entry name" value="ABC_tran"/>
    <property type="match status" value="1"/>
</dbReference>
<dbReference type="NCBIfam" id="NF010061">
    <property type="entry name" value="PRK13538.1"/>
    <property type="match status" value="1"/>
</dbReference>
<evidence type="ECO:0000256" key="4">
    <source>
        <dbReference type="ARBA" id="ARBA00022840"/>
    </source>
</evidence>
<keyword evidence="4 8" id="KW-0067">ATP-binding</keyword>
<keyword evidence="9" id="KW-1185">Reference proteome</keyword>
<dbReference type="CDD" id="cd03231">
    <property type="entry name" value="ABC_CcmA_heme_exporter"/>
    <property type="match status" value="1"/>
</dbReference>
<dbReference type="PROSITE" id="PS50893">
    <property type="entry name" value="ABC_TRANSPORTER_2"/>
    <property type="match status" value="1"/>
</dbReference>
<dbReference type="InterPro" id="IPR017871">
    <property type="entry name" value="ABC_transporter-like_CS"/>
</dbReference>
<dbReference type="PROSITE" id="PS00211">
    <property type="entry name" value="ABC_TRANSPORTER_1"/>
    <property type="match status" value="1"/>
</dbReference>
<name>A0ABN8DVL3_9VIBR</name>
<dbReference type="InterPro" id="IPR003439">
    <property type="entry name" value="ABC_transporter-like_ATP-bd"/>
</dbReference>
<dbReference type="NCBIfam" id="TIGR01189">
    <property type="entry name" value="ccmA"/>
    <property type="match status" value="1"/>
</dbReference>
<dbReference type="RefSeq" id="WP_237466486.1">
    <property type="nucleotide sequence ID" value="NZ_CAKLDI010000001.1"/>
</dbReference>
<dbReference type="InterPro" id="IPR027417">
    <property type="entry name" value="P-loop_NTPase"/>
</dbReference>
<keyword evidence="3" id="KW-0201">Cytochrome c-type biogenesis</keyword>